<dbReference type="STRING" id="685588.A0A067T906"/>
<feature type="region of interest" description="Disordered" evidence="2">
    <location>
        <begin position="634"/>
        <end position="689"/>
    </location>
</feature>
<feature type="compositionally biased region" description="Polar residues" evidence="2">
    <location>
        <begin position="276"/>
        <end position="288"/>
    </location>
</feature>
<evidence type="ECO:0000256" key="3">
    <source>
        <dbReference type="SAM" id="Phobius"/>
    </source>
</evidence>
<feature type="compositionally biased region" description="Basic and acidic residues" evidence="2">
    <location>
        <begin position="354"/>
        <end position="391"/>
    </location>
</feature>
<feature type="region of interest" description="Disordered" evidence="2">
    <location>
        <begin position="214"/>
        <end position="308"/>
    </location>
</feature>
<feature type="region of interest" description="Disordered" evidence="2">
    <location>
        <begin position="712"/>
        <end position="737"/>
    </location>
</feature>
<reference evidence="5" key="1">
    <citation type="journal article" date="2014" name="Proc. Natl. Acad. Sci. U.S.A.">
        <title>Extensive sampling of basidiomycete genomes demonstrates inadequacy of the white-rot/brown-rot paradigm for wood decay fungi.</title>
        <authorList>
            <person name="Riley R."/>
            <person name="Salamov A.A."/>
            <person name="Brown D.W."/>
            <person name="Nagy L.G."/>
            <person name="Floudas D."/>
            <person name="Held B.W."/>
            <person name="Levasseur A."/>
            <person name="Lombard V."/>
            <person name="Morin E."/>
            <person name="Otillar R."/>
            <person name="Lindquist E.A."/>
            <person name="Sun H."/>
            <person name="LaButti K.M."/>
            <person name="Schmutz J."/>
            <person name="Jabbour D."/>
            <person name="Luo H."/>
            <person name="Baker S.E."/>
            <person name="Pisabarro A.G."/>
            <person name="Walton J.D."/>
            <person name="Blanchette R.A."/>
            <person name="Henrissat B."/>
            <person name="Martin F."/>
            <person name="Cullen D."/>
            <person name="Hibbett D.S."/>
            <person name="Grigoriev I.V."/>
        </authorList>
    </citation>
    <scope>NUCLEOTIDE SEQUENCE [LARGE SCALE GENOMIC DNA]</scope>
    <source>
        <strain evidence="5">CBS 339.88</strain>
    </source>
</reference>
<accession>A0A067T906</accession>
<feature type="compositionally biased region" description="Polar residues" evidence="2">
    <location>
        <begin position="774"/>
        <end position="786"/>
    </location>
</feature>
<proteinExistence type="predicted"/>
<keyword evidence="5" id="KW-1185">Reference proteome</keyword>
<evidence type="ECO:0000313" key="4">
    <source>
        <dbReference type="EMBL" id="KDR75433.1"/>
    </source>
</evidence>
<keyword evidence="3" id="KW-1133">Transmembrane helix</keyword>
<dbReference type="EMBL" id="KL142381">
    <property type="protein sequence ID" value="KDR75433.1"/>
    <property type="molecule type" value="Genomic_DNA"/>
</dbReference>
<dbReference type="AlphaFoldDB" id="A0A067T906"/>
<feature type="transmembrane region" description="Helical" evidence="3">
    <location>
        <begin position="33"/>
        <end position="50"/>
    </location>
</feature>
<feature type="transmembrane region" description="Helical" evidence="3">
    <location>
        <begin position="6"/>
        <end position="26"/>
    </location>
</feature>
<dbReference type="HOGENOM" id="CLU_330406_0_0_1"/>
<keyword evidence="3" id="KW-0812">Transmembrane</keyword>
<gene>
    <name evidence="4" type="ORF">GALMADRAFT_227081</name>
</gene>
<feature type="region of interest" description="Disordered" evidence="2">
    <location>
        <begin position="881"/>
        <end position="902"/>
    </location>
</feature>
<feature type="compositionally biased region" description="Polar residues" evidence="2">
    <location>
        <begin position="675"/>
        <end position="689"/>
    </location>
</feature>
<keyword evidence="3" id="KW-0472">Membrane</keyword>
<feature type="compositionally biased region" description="Polar residues" evidence="2">
    <location>
        <begin position="634"/>
        <end position="644"/>
    </location>
</feature>
<feature type="compositionally biased region" description="Polar residues" evidence="2">
    <location>
        <begin position="713"/>
        <end position="731"/>
    </location>
</feature>
<sequence length="902" mass="100736">MGLSLGAMGIFSFRNPFADLVAIVLGKGDLRSMLCLIVFLIVSLVLAYLTNPSENSFRAYLTEQSFRLHLSRLDENADDSHATHNFRSRYSSRNSAASTSSLFAAETSPFHFANRASIALRTPKHVFHSFAIFTIAAMVPLSKASDGDVRDGWMISDSWYIGAFGKWWRGGVLEAWYQDVIARSKDEESWSSGILSMKRLDMLQDYNGPTFSAKSLPSHLMRGSPPRLRNRERTAIRPSAIQPRSSTPPPLPKSASLPMHTTRKTSSTADRICDRSSLNQSQSHTQPCLPNDSIRRGPSTPSRSSSGLFEHSPLIAEVLRQITTSKASVLDLRTQLLECESAASHSRAVLQHEVNTHRERKRQEDASKLELKARTKSLEDSKRGAESMKRDAEKKLKTMQVFRDGATQRMDFLDKEIVELQQHLSDDGQFIIHHQSQISEEERDINQHLEEKRLQIKAAEDILLVLNQRSRELEEQLTSEKDKLQLLRGESDSLKRNRALSHDYPVQEPWPSTSHTAGNHSSALATMQIGEEGWDSSFLPLTSRKSSSVYNITQMSQDDIMAQVIALRNGLVTQNQNSSFQGPVVPLGDLRSMPSAGYPISDRSLLENSDTSLSCLPMAADLSNGLSLPTDNMGSISRSFQSDSDPYVDRDRRYPQVSYPSHYQNDELDSRFPASPTSLHGHSNNIEPHPFNTQFLSTQDYIRNRQPFAPTMDLQSSTWRPTDSDTNSIQERSFERAPQTKRWFPGFNKDKSTKGLNPDAKEFNLFRKPSANVFSSSHPRLPSNTGYDALNPNGLGSRTSTSTSSTNQSLLRAFAPSPAEREALQRALGGSTNTSFERLASLSDVGSIPASPTNAHALPHHPGRDLGSLLPAWLQTLPRSRKVNFSPWEDEEPSKESNGRRS</sequence>
<organism evidence="4 5">
    <name type="scientific">Galerina marginata (strain CBS 339.88)</name>
    <dbReference type="NCBI Taxonomy" id="685588"/>
    <lineage>
        <taxon>Eukaryota</taxon>
        <taxon>Fungi</taxon>
        <taxon>Dikarya</taxon>
        <taxon>Basidiomycota</taxon>
        <taxon>Agaricomycotina</taxon>
        <taxon>Agaricomycetes</taxon>
        <taxon>Agaricomycetidae</taxon>
        <taxon>Agaricales</taxon>
        <taxon>Agaricineae</taxon>
        <taxon>Strophariaceae</taxon>
        <taxon>Galerina</taxon>
    </lineage>
</organism>
<name>A0A067T906_GALM3</name>
<feature type="compositionally biased region" description="Low complexity" evidence="2">
    <location>
        <begin position="296"/>
        <end position="307"/>
    </location>
</feature>
<feature type="region of interest" description="Disordered" evidence="2">
    <location>
        <begin position="343"/>
        <end position="391"/>
    </location>
</feature>
<dbReference type="Proteomes" id="UP000027222">
    <property type="component" value="Unassembled WGS sequence"/>
</dbReference>
<feature type="region of interest" description="Disordered" evidence="2">
    <location>
        <begin position="774"/>
        <end position="809"/>
    </location>
</feature>
<keyword evidence="1" id="KW-0175">Coiled coil</keyword>
<evidence type="ECO:0000256" key="1">
    <source>
        <dbReference type="SAM" id="Coils"/>
    </source>
</evidence>
<protein>
    <submittedName>
        <fullName evidence="4">Uncharacterized protein</fullName>
    </submittedName>
</protein>
<evidence type="ECO:0000256" key="2">
    <source>
        <dbReference type="SAM" id="MobiDB-lite"/>
    </source>
</evidence>
<dbReference type="OrthoDB" id="2548929at2759"/>
<evidence type="ECO:0000313" key="5">
    <source>
        <dbReference type="Proteomes" id="UP000027222"/>
    </source>
</evidence>
<feature type="coiled-coil region" evidence="1">
    <location>
        <begin position="403"/>
        <end position="497"/>
    </location>
</feature>